<dbReference type="PANTHER" id="PTHR42913">
    <property type="entry name" value="APOPTOSIS-INDUCING FACTOR 1"/>
    <property type="match status" value="1"/>
</dbReference>
<dbReference type="PANTHER" id="PTHR42913:SF3">
    <property type="entry name" value="64 KDA MITOCHONDRIAL NADH DEHYDROGENASE (EUROFUNG)"/>
    <property type="match status" value="1"/>
</dbReference>
<evidence type="ECO:0000256" key="1">
    <source>
        <dbReference type="ARBA" id="ARBA00001974"/>
    </source>
</evidence>
<evidence type="ECO:0000313" key="7">
    <source>
        <dbReference type="EMBL" id="PXW91392.1"/>
    </source>
</evidence>
<evidence type="ECO:0000313" key="8">
    <source>
        <dbReference type="Proteomes" id="UP000247922"/>
    </source>
</evidence>
<comment type="cofactor">
    <cofactor evidence="1">
        <name>FAD</name>
        <dbReference type="ChEBI" id="CHEBI:57692"/>
    </cofactor>
</comment>
<dbReference type="PRINTS" id="PR00368">
    <property type="entry name" value="FADPNR"/>
</dbReference>
<dbReference type="Proteomes" id="UP000247922">
    <property type="component" value="Unassembled WGS sequence"/>
</dbReference>
<dbReference type="AlphaFoldDB" id="A0A2V3WBF2"/>
<gene>
    <name evidence="7" type="ORF">DES38_10511</name>
</gene>
<keyword evidence="3" id="KW-0285">Flavoprotein</keyword>
<dbReference type="GO" id="GO:0019646">
    <property type="term" value="P:aerobic electron transport chain"/>
    <property type="evidence" value="ECO:0007669"/>
    <property type="project" value="TreeGrafter"/>
</dbReference>
<dbReference type="InterPro" id="IPR023753">
    <property type="entry name" value="FAD/NAD-binding_dom"/>
</dbReference>
<feature type="domain" description="FAD/NAD(P)-binding" evidence="6">
    <location>
        <begin position="3"/>
        <end position="319"/>
    </location>
</feature>
<dbReference type="GO" id="GO:0003955">
    <property type="term" value="F:NAD(P)H dehydrogenase (quinone) activity"/>
    <property type="evidence" value="ECO:0007669"/>
    <property type="project" value="TreeGrafter"/>
</dbReference>
<dbReference type="PRINTS" id="PR00411">
    <property type="entry name" value="PNDRDTASEI"/>
</dbReference>
<dbReference type="EMBL" id="QJJR01000005">
    <property type="protein sequence ID" value="PXW91392.1"/>
    <property type="molecule type" value="Genomic_DNA"/>
</dbReference>
<evidence type="ECO:0000256" key="2">
    <source>
        <dbReference type="ARBA" id="ARBA00005272"/>
    </source>
</evidence>
<dbReference type="RefSeq" id="WP_110251173.1">
    <property type="nucleotide sequence ID" value="NZ_QJJR01000005.1"/>
</dbReference>
<protein>
    <submittedName>
        <fullName evidence="7">NADH dehydrogenase FAD-containing subunit</fullName>
    </submittedName>
</protein>
<name>A0A2V3WBF2_9BACI</name>
<comment type="caution">
    <text evidence="7">The sequence shown here is derived from an EMBL/GenBank/DDBJ whole genome shotgun (WGS) entry which is preliminary data.</text>
</comment>
<dbReference type="Gene3D" id="3.50.50.100">
    <property type="match status" value="1"/>
</dbReference>
<accession>A0A2V3WBF2</accession>
<dbReference type="SUPFAM" id="SSF51905">
    <property type="entry name" value="FAD/NAD(P)-binding domain"/>
    <property type="match status" value="1"/>
</dbReference>
<proteinExistence type="inferred from homology"/>
<dbReference type="InterPro" id="IPR036188">
    <property type="entry name" value="FAD/NAD-bd_sf"/>
</dbReference>
<keyword evidence="4" id="KW-0274">FAD</keyword>
<keyword evidence="8" id="KW-1185">Reference proteome</keyword>
<dbReference type="Pfam" id="PF07992">
    <property type="entry name" value="Pyr_redox_2"/>
    <property type="match status" value="1"/>
</dbReference>
<evidence type="ECO:0000256" key="4">
    <source>
        <dbReference type="ARBA" id="ARBA00022827"/>
    </source>
</evidence>
<evidence type="ECO:0000256" key="5">
    <source>
        <dbReference type="ARBA" id="ARBA00023002"/>
    </source>
</evidence>
<dbReference type="InterPro" id="IPR051169">
    <property type="entry name" value="NADH-Q_oxidoreductase"/>
</dbReference>
<comment type="similarity">
    <text evidence="2">Belongs to the NADH dehydrogenase family.</text>
</comment>
<dbReference type="OrthoDB" id="9781621at2"/>
<evidence type="ECO:0000259" key="6">
    <source>
        <dbReference type="Pfam" id="PF07992"/>
    </source>
</evidence>
<sequence length="401" mass="44576">MTEVLVLGAGYAGLTAVLKLQKLVKDQDVHITLINKHNYHYQTTWLHRNAVGVYKDKQSMIPIESVIDPNRVTLKKETVEMLDVENQVVTTDTGEHSYDYLIIALGSEMDTKDIPGLSEHAQSIVTLAKANRLYNRLLTVLSDYKKTKQTQPLSIVIGGGGFTGVELLGELTEHLSQLCIEYGVDYEKVRLLAVESEATVLPEFDLELGEYAMQKLEGEGVEFKLNTRVKAVERHQIKVEHAGLVSTIPTDMFVWTAGVKGSHLIDKSILDSVNGRVEVNEDLTVPGYENVFVIGDVALVNNGHGNPYLPNADIAIQKGKYCAKNVSARIKGQPVNHAFRFKPYGSQIASLGPKDAIGVLGKGKKIVGWLASRFKRTTDHIILLQMGGMDLWWKFHVEYHD</sequence>
<reference evidence="7 8" key="1">
    <citation type="submission" date="2018-05" db="EMBL/GenBank/DDBJ databases">
        <title>Genomic Encyclopedia of Type Strains, Phase IV (KMG-IV): sequencing the most valuable type-strain genomes for metagenomic binning, comparative biology and taxonomic classification.</title>
        <authorList>
            <person name="Goeker M."/>
        </authorList>
    </citation>
    <scope>NUCLEOTIDE SEQUENCE [LARGE SCALE GENOMIC DNA]</scope>
    <source>
        <strain evidence="7 8">DSM 22440</strain>
    </source>
</reference>
<organism evidence="7 8">
    <name type="scientific">Streptohalobacillus salinus</name>
    <dbReference type="NCBI Taxonomy" id="621096"/>
    <lineage>
        <taxon>Bacteria</taxon>
        <taxon>Bacillati</taxon>
        <taxon>Bacillota</taxon>
        <taxon>Bacilli</taxon>
        <taxon>Bacillales</taxon>
        <taxon>Bacillaceae</taxon>
        <taxon>Streptohalobacillus</taxon>
    </lineage>
</organism>
<evidence type="ECO:0000256" key="3">
    <source>
        <dbReference type="ARBA" id="ARBA00022630"/>
    </source>
</evidence>
<keyword evidence="5" id="KW-0560">Oxidoreductase</keyword>